<evidence type="ECO:0000313" key="2">
    <source>
        <dbReference type="Proteomes" id="UP000501690"/>
    </source>
</evidence>
<reference evidence="1 2" key="1">
    <citation type="submission" date="2019-04" db="EMBL/GenBank/DDBJ databases">
        <title>An improved genome assembly and genetic linkage map for asparagus bean, Vigna unguiculata ssp. sesquipedialis.</title>
        <authorList>
            <person name="Xia Q."/>
            <person name="Zhang R."/>
            <person name="Dong Y."/>
        </authorList>
    </citation>
    <scope>NUCLEOTIDE SEQUENCE [LARGE SCALE GENOMIC DNA]</scope>
    <source>
        <tissue evidence="1">Leaf</tissue>
    </source>
</reference>
<proteinExistence type="predicted"/>
<dbReference type="AlphaFoldDB" id="A0A4D6L5X8"/>
<dbReference type="EMBL" id="CP039346">
    <property type="protein sequence ID" value="QCD83927.1"/>
    <property type="molecule type" value="Genomic_DNA"/>
</dbReference>
<sequence length="221" mass="24982">MVTRSPQRQPPEATSIVPYEHLSIPFYFDGCGIYGDSGEGPVQFVVFHWKGIVLAYENVMTGKLRCNEKARLHTFCYTKCIAEINGLIFDSHRVRIEDTPFKWCLHIGKPLQICNPLLLEMLKRWLPAHESFHVMKRSIPFSCADICMSLGLGVFGLDVEFVKNVCGVADGDLPKRVSNSFAVGDHEDEVRHETPIVVERMNQDDVGKAFDFNSEFDVSAL</sequence>
<keyword evidence="2" id="KW-1185">Reference proteome</keyword>
<dbReference type="Proteomes" id="UP000501690">
    <property type="component" value="Linkage Group LG2"/>
</dbReference>
<gene>
    <name evidence="1" type="ORF">DEO72_LG2g4276</name>
</gene>
<name>A0A4D6L5X8_VIGUN</name>
<organism evidence="1 2">
    <name type="scientific">Vigna unguiculata</name>
    <name type="common">Cowpea</name>
    <dbReference type="NCBI Taxonomy" id="3917"/>
    <lineage>
        <taxon>Eukaryota</taxon>
        <taxon>Viridiplantae</taxon>
        <taxon>Streptophyta</taxon>
        <taxon>Embryophyta</taxon>
        <taxon>Tracheophyta</taxon>
        <taxon>Spermatophyta</taxon>
        <taxon>Magnoliopsida</taxon>
        <taxon>eudicotyledons</taxon>
        <taxon>Gunneridae</taxon>
        <taxon>Pentapetalae</taxon>
        <taxon>rosids</taxon>
        <taxon>fabids</taxon>
        <taxon>Fabales</taxon>
        <taxon>Fabaceae</taxon>
        <taxon>Papilionoideae</taxon>
        <taxon>50 kb inversion clade</taxon>
        <taxon>NPAAA clade</taxon>
        <taxon>indigoferoid/millettioid clade</taxon>
        <taxon>Phaseoleae</taxon>
        <taxon>Vigna</taxon>
    </lineage>
</organism>
<protein>
    <submittedName>
        <fullName evidence="1">Uncharacterized protein</fullName>
    </submittedName>
</protein>
<evidence type="ECO:0000313" key="1">
    <source>
        <dbReference type="EMBL" id="QCD83927.1"/>
    </source>
</evidence>
<accession>A0A4D6L5X8</accession>